<dbReference type="Proteomes" id="UP001177021">
    <property type="component" value="Unassembled WGS sequence"/>
</dbReference>
<proteinExistence type="predicted"/>
<accession>A0ACB0KT37</accession>
<organism evidence="1 2">
    <name type="scientific">Trifolium pratense</name>
    <name type="common">Red clover</name>
    <dbReference type="NCBI Taxonomy" id="57577"/>
    <lineage>
        <taxon>Eukaryota</taxon>
        <taxon>Viridiplantae</taxon>
        <taxon>Streptophyta</taxon>
        <taxon>Embryophyta</taxon>
        <taxon>Tracheophyta</taxon>
        <taxon>Spermatophyta</taxon>
        <taxon>Magnoliopsida</taxon>
        <taxon>eudicotyledons</taxon>
        <taxon>Gunneridae</taxon>
        <taxon>Pentapetalae</taxon>
        <taxon>rosids</taxon>
        <taxon>fabids</taxon>
        <taxon>Fabales</taxon>
        <taxon>Fabaceae</taxon>
        <taxon>Papilionoideae</taxon>
        <taxon>50 kb inversion clade</taxon>
        <taxon>NPAAA clade</taxon>
        <taxon>Hologalegina</taxon>
        <taxon>IRL clade</taxon>
        <taxon>Trifolieae</taxon>
        <taxon>Trifolium</taxon>
    </lineage>
</organism>
<sequence>MDENFPKESVHHFIDSGFINKRSLSSEFVLKRKNNEIEVDTLKMFITDAKKKKKPTYLNNEEIGTALVGLLGSDRARYDFPAALKFIRHNLFNQPKWEKFIVSMLSRRHQSNEEMEMANQLSWLWNLFQALRTSWCSYWKFARIYITPSCVMYLTERLSLLTSMCRQRDYAYTTKSSFVELILHEKEVGKFSNLGETDVLSDGLEEITIFLKSFFKEYTLGLRAKELRQKWTEGNPDYDVENNVLLVSRLTVAVCLLNLNNRFKYLPLLKSLIKDKDIQMGLPERFLETLKEGFAEEKSMTKQLSSISKAFAAIKNPLIIIELKTNPKEEKKAPKSAVFINNKTLQDRELIFKKLFPAESKGDEGDIVVGSSSKKLKMTTQKKGIKWEEMKTNPIIELKTNPKEEKKAPKSAVFKKLFPAESKGDEGDIVVGSSSKKLKMTTQKKGIKWEEMKTDFPLKFTEKKIEWRLK</sequence>
<protein>
    <submittedName>
        <fullName evidence="1">Uncharacterized protein</fullName>
    </submittedName>
</protein>
<dbReference type="EMBL" id="CASHSV030000311">
    <property type="protein sequence ID" value="CAJ2659736.1"/>
    <property type="molecule type" value="Genomic_DNA"/>
</dbReference>
<comment type="caution">
    <text evidence="1">The sequence shown here is derived from an EMBL/GenBank/DDBJ whole genome shotgun (WGS) entry which is preliminary data.</text>
</comment>
<evidence type="ECO:0000313" key="2">
    <source>
        <dbReference type="Proteomes" id="UP001177021"/>
    </source>
</evidence>
<evidence type="ECO:0000313" key="1">
    <source>
        <dbReference type="EMBL" id="CAJ2659736.1"/>
    </source>
</evidence>
<reference evidence="1" key="1">
    <citation type="submission" date="2023-10" db="EMBL/GenBank/DDBJ databases">
        <authorList>
            <person name="Rodriguez Cubillos JULIANA M."/>
            <person name="De Vega J."/>
        </authorList>
    </citation>
    <scope>NUCLEOTIDE SEQUENCE</scope>
</reference>
<keyword evidence="2" id="KW-1185">Reference proteome</keyword>
<gene>
    <name evidence="1" type="ORF">MILVUS5_LOCUS25835</name>
</gene>
<name>A0ACB0KT37_TRIPR</name>